<protein>
    <submittedName>
        <fullName evidence="6">ABC transporter ATP-binding protein</fullName>
    </submittedName>
</protein>
<proteinExistence type="inferred from homology"/>
<gene>
    <name evidence="6" type="ORF">QWT69_15205</name>
</gene>
<dbReference type="Pfam" id="PF00005">
    <property type="entry name" value="ABC_tran"/>
    <property type="match status" value="1"/>
</dbReference>
<dbReference type="GO" id="GO:0005524">
    <property type="term" value="F:ATP binding"/>
    <property type="evidence" value="ECO:0007669"/>
    <property type="project" value="UniProtKB-KW"/>
</dbReference>
<organism evidence="6 7">
    <name type="scientific">Sporosarcina oncorhynchi</name>
    <dbReference type="NCBI Taxonomy" id="3056444"/>
    <lineage>
        <taxon>Bacteria</taxon>
        <taxon>Bacillati</taxon>
        <taxon>Bacillota</taxon>
        <taxon>Bacilli</taxon>
        <taxon>Bacillales</taxon>
        <taxon>Caryophanaceae</taxon>
        <taxon>Sporosarcina</taxon>
    </lineage>
</organism>
<sequence>MSVLTVNQLTKKYGKRKVLQGISFEIPKGEVIGLVGPNGAGKSTLMRSMLALEEVEQGSVTVQGVSNQNPDFFKYVSFLPSDNYLYMQLTGHDHLAFIANIYGLEQQDIDEVVDKIGIRSYVNQPVKSYSYGMRQHLLTALCILTKPLVILMDEPFNGLDPTSTIELKQLIRTLSAEGISILVSTHNLDILEDLTKTIWFIKEGKLFKATIELDGNMPYEIEVILPEGCTLNQIMSNSTLPFNETENGLLTASTHAVEMYLEWLLKKGSKIVRVQQSDANLEKIYMDFYGLNAETSKKEFEE</sequence>
<dbReference type="RefSeq" id="WP_317967057.1">
    <property type="nucleotide sequence ID" value="NZ_CP129118.1"/>
</dbReference>
<dbReference type="SMART" id="SM00382">
    <property type="entry name" value="AAA"/>
    <property type="match status" value="1"/>
</dbReference>
<dbReference type="InterPro" id="IPR003439">
    <property type="entry name" value="ABC_transporter-like_ATP-bd"/>
</dbReference>
<dbReference type="PROSITE" id="PS50893">
    <property type="entry name" value="ABC_TRANSPORTER_2"/>
    <property type="match status" value="1"/>
</dbReference>
<keyword evidence="2" id="KW-0813">Transport</keyword>
<evidence type="ECO:0000256" key="2">
    <source>
        <dbReference type="ARBA" id="ARBA00022448"/>
    </source>
</evidence>
<accession>A0ABZ0L3K5</accession>
<keyword evidence="4 6" id="KW-0067">ATP-binding</keyword>
<dbReference type="Gene3D" id="3.40.50.300">
    <property type="entry name" value="P-loop containing nucleotide triphosphate hydrolases"/>
    <property type="match status" value="1"/>
</dbReference>
<evidence type="ECO:0000313" key="6">
    <source>
        <dbReference type="EMBL" id="WOV87187.1"/>
    </source>
</evidence>
<evidence type="ECO:0000313" key="7">
    <source>
        <dbReference type="Proteomes" id="UP001303902"/>
    </source>
</evidence>
<dbReference type="EMBL" id="CP129118">
    <property type="protein sequence ID" value="WOV87187.1"/>
    <property type="molecule type" value="Genomic_DNA"/>
</dbReference>
<dbReference type="PANTHER" id="PTHR43335:SF4">
    <property type="entry name" value="ABC TRANSPORTER, ATP-BINDING PROTEIN"/>
    <property type="match status" value="1"/>
</dbReference>
<dbReference type="SUPFAM" id="SSF52540">
    <property type="entry name" value="P-loop containing nucleoside triphosphate hydrolases"/>
    <property type="match status" value="1"/>
</dbReference>
<keyword evidence="7" id="KW-1185">Reference proteome</keyword>
<evidence type="ECO:0000256" key="1">
    <source>
        <dbReference type="ARBA" id="ARBA00005417"/>
    </source>
</evidence>
<dbReference type="InterPro" id="IPR027417">
    <property type="entry name" value="P-loop_NTPase"/>
</dbReference>
<evidence type="ECO:0000256" key="3">
    <source>
        <dbReference type="ARBA" id="ARBA00022741"/>
    </source>
</evidence>
<reference evidence="6 7" key="1">
    <citation type="submission" date="2023-06" db="EMBL/GenBank/DDBJ databases">
        <title>Sporosarcina sp. nov., isolated from Korean tranditional fermented seafood 'Jeotgal'.</title>
        <authorList>
            <person name="Yang A.I."/>
            <person name="Shin N.-R."/>
        </authorList>
    </citation>
    <scope>NUCLEOTIDE SEQUENCE [LARGE SCALE GENOMIC DNA]</scope>
    <source>
        <strain evidence="6 7">T2O-4</strain>
    </source>
</reference>
<feature type="domain" description="ABC transporter" evidence="5">
    <location>
        <begin position="4"/>
        <end position="228"/>
    </location>
</feature>
<name>A0ABZ0L3K5_9BACL</name>
<dbReference type="PANTHER" id="PTHR43335">
    <property type="entry name" value="ABC TRANSPORTER, ATP-BINDING PROTEIN"/>
    <property type="match status" value="1"/>
</dbReference>
<dbReference type="Proteomes" id="UP001303902">
    <property type="component" value="Chromosome"/>
</dbReference>
<dbReference type="InterPro" id="IPR003593">
    <property type="entry name" value="AAA+_ATPase"/>
</dbReference>
<keyword evidence="3" id="KW-0547">Nucleotide-binding</keyword>
<evidence type="ECO:0000259" key="5">
    <source>
        <dbReference type="PROSITE" id="PS50893"/>
    </source>
</evidence>
<comment type="similarity">
    <text evidence="1">Belongs to the ABC transporter superfamily.</text>
</comment>
<evidence type="ECO:0000256" key="4">
    <source>
        <dbReference type="ARBA" id="ARBA00022840"/>
    </source>
</evidence>